<dbReference type="AlphaFoldDB" id="A0A061B9C3"/>
<dbReference type="PANTHER" id="PTHR11360">
    <property type="entry name" value="MONOCARBOXYLATE TRANSPORTER"/>
    <property type="match status" value="1"/>
</dbReference>
<feature type="transmembrane region" description="Helical" evidence="3">
    <location>
        <begin position="115"/>
        <end position="134"/>
    </location>
</feature>
<evidence type="ECO:0000256" key="2">
    <source>
        <dbReference type="ARBA" id="ARBA00006727"/>
    </source>
</evidence>
<dbReference type="Gene3D" id="1.20.1250.20">
    <property type="entry name" value="MFS general substrate transporter like domains"/>
    <property type="match status" value="2"/>
</dbReference>
<dbReference type="PANTHER" id="PTHR11360:SF319">
    <property type="entry name" value="MAJOR FACILITATOR SUPERFAMILY (MFS) PROFILE DOMAIN-CONTAINING PROTEIN"/>
    <property type="match status" value="1"/>
</dbReference>
<feature type="transmembrane region" description="Helical" evidence="3">
    <location>
        <begin position="310"/>
        <end position="328"/>
    </location>
</feature>
<proteinExistence type="inferred from homology"/>
<feature type="transmembrane region" description="Helical" evidence="3">
    <location>
        <begin position="146"/>
        <end position="167"/>
    </location>
</feature>
<dbReference type="VEuPathDB" id="FungiDB:BON22_5053"/>
<evidence type="ECO:0000256" key="3">
    <source>
        <dbReference type="SAM" id="Phobius"/>
    </source>
</evidence>
<feature type="transmembrane region" description="Helical" evidence="3">
    <location>
        <begin position="405"/>
        <end position="429"/>
    </location>
</feature>
<dbReference type="EMBL" id="LK052906">
    <property type="protein sequence ID" value="CDR45979.1"/>
    <property type="molecule type" value="Genomic_DNA"/>
</dbReference>
<evidence type="ECO:0000313" key="4">
    <source>
        <dbReference type="EMBL" id="CDR45979.1"/>
    </source>
</evidence>
<comment type="subcellular location">
    <subcellularLocation>
        <location evidence="1">Membrane</location>
        <topology evidence="1">Multi-pass membrane protein</topology>
    </subcellularLocation>
</comment>
<accession>A0A061B9C3</accession>
<dbReference type="InterPro" id="IPR036259">
    <property type="entry name" value="MFS_trans_sf"/>
</dbReference>
<name>A0A061B9C3_CYBFA</name>
<feature type="transmembrane region" description="Helical" evidence="3">
    <location>
        <begin position="441"/>
        <end position="466"/>
    </location>
</feature>
<keyword evidence="3" id="KW-0812">Transmembrane</keyword>
<sequence>MSYAEQQCPDIQIQNARCISKEISKETPKETTFNAELDQGDFPEGGKGWLVIAGCICCSLISFGLVNSYGAFQTFYETQLFPTVQSSRLSIIGGCQPTVMYFFTPLWIPLINATGLRFMLTMASCFIITSMFGLSSIHQGQLWKSYLFHAVMFPFGASVFFCVLMFMPMEWFKERRATAVGIAMGGTSIGGIVWPILIKNLVPKIGFNWTVRVIGFMFIPLAIGTVVLTPQRLEDKFVSKPNTMSNSTYSRDKLKQLPTTYRLLFQGWIIQATDAQYMTMLFANLIGMFASYPAIFYVDLFGTLLAPDTAASRYLIVIYNIFGFPGRIIPGIMGDRIGRLNTLLIITVLCSISLLALWLPITEYKNMTAFVITAATFGFSVSPIYSLFPAAFAQVFGTRDSEARLGFYFFTSTPGPILGCLIAGSFIPLDKTSKDDQIKAYVGLVSFCGGMIVACGLVVLLVRLWINKKIFVFV</sequence>
<feature type="transmembrane region" description="Helical" evidence="3">
    <location>
        <begin position="179"/>
        <end position="197"/>
    </location>
</feature>
<reference evidence="4" key="1">
    <citation type="journal article" date="2014" name="Genome Announc.">
        <title>Genome sequence of the yeast Cyberlindnera fabianii (Hansenula fabianii).</title>
        <authorList>
            <person name="Freel K.C."/>
            <person name="Sarilar V."/>
            <person name="Neuveglise C."/>
            <person name="Devillers H."/>
            <person name="Friedrich A."/>
            <person name="Schacherer J."/>
        </authorList>
    </citation>
    <scope>NUCLEOTIDE SEQUENCE</scope>
    <source>
        <strain evidence="4">YJS4271</strain>
    </source>
</reference>
<feature type="transmembrane region" description="Helical" evidence="3">
    <location>
        <begin position="209"/>
        <end position="230"/>
    </location>
</feature>
<dbReference type="GO" id="GO:0016020">
    <property type="term" value="C:membrane"/>
    <property type="evidence" value="ECO:0007669"/>
    <property type="project" value="UniProtKB-SubCell"/>
</dbReference>
<dbReference type="OrthoDB" id="410267at2759"/>
<dbReference type="SUPFAM" id="SSF103473">
    <property type="entry name" value="MFS general substrate transporter"/>
    <property type="match status" value="1"/>
</dbReference>
<keyword evidence="3" id="KW-1133">Transmembrane helix</keyword>
<feature type="transmembrane region" description="Helical" evidence="3">
    <location>
        <begin position="277"/>
        <end position="298"/>
    </location>
</feature>
<keyword evidence="3" id="KW-0472">Membrane</keyword>
<protein>
    <submittedName>
        <fullName evidence="4">CYFA0S21e00144g1_1</fullName>
    </submittedName>
</protein>
<dbReference type="InterPro" id="IPR050327">
    <property type="entry name" value="Proton-linked_MCT"/>
</dbReference>
<dbReference type="GO" id="GO:0022857">
    <property type="term" value="F:transmembrane transporter activity"/>
    <property type="evidence" value="ECO:0007669"/>
    <property type="project" value="InterPro"/>
</dbReference>
<gene>
    <name evidence="4" type="ORF">CYFA0S_21e00144g</name>
</gene>
<evidence type="ECO:0000256" key="1">
    <source>
        <dbReference type="ARBA" id="ARBA00004141"/>
    </source>
</evidence>
<comment type="similarity">
    <text evidence="2">Belongs to the major facilitator superfamily. Monocarboxylate porter (TC 2.A.1.13) family.</text>
</comment>
<feature type="transmembrane region" description="Helical" evidence="3">
    <location>
        <begin position="340"/>
        <end position="361"/>
    </location>
</feature>
<dbReference type="InterPro" id="IPR011701">
    <property type="entry name" value="MFS"/>
</dbReference>
<dbReference type="PhylomeDB" id="A0A061B9C3"/>
<feature type="transmembrane region" description="Helical" evidence="3">
    <location>
        <begin position="367"/>
        <end position="393"/>
    </location>
</feature>
<feature type="transmembrane region" description="Helical" evidence="3">
    <location>
        <begin position="49"/>
        <end position="69"/>
    </location>
</feature>
<dbReference type="Pfam" id="PF07690">
    <property type="entry name" value="MFS_1"/>
    <property type="match status" value="1"/>
</dbReference>
<feature type="transmembrane region" description="Helical" evidence="3">
    <location>
        <begin position="89"/>
        <end position="108"/>
    </location>
</feature>
<organism evidence="4">
    <name type="scientific">Cyberlindnera fabianii</name>
    <name type="common">Yeast</name>
    <name type="synonym">Hansenula fabianii</name>
    <dbReference type="NCBI Taxonomy" id="36022"/>
    <lineage>
        <taxon>Eukaryota</taxon>
        <taxon>Fungi</taxon>
        <taxon>Dikarya</taxon>
        <taxon>Ascomycota</taxon>
        <taxon>Saccharomycotina</taxon>
        <taxon>Saccharomycetes</taxon>
        <taxon>Phaffomycetales</taxon>
        <taxon>Phaffomycetaceae</taxon>
        <taxon>Cyberlindnera</taxon>
    </lineage>
</organism>